<comment type="caution">
    <text evidence="2">The sequence shown here is derived from an EMBL/GenBank/DDBJ whole genome shotgun (WGS) entry which is preliminary data.</text>
</comment>
<accession>A0ABQ9D1J4</accession>
<dbReference type="Proteomes" id="UP001145742">
    <property type="component" value="Unassembled WGS sequence"/>
</dbReference>
<sequence length="477" mass="51994">MWHLNPATAKTFNGDLAGEWKRCNYRLAMARQGLGGSGLSHGERFSLRTAEHSQFAVLELVAALVLGAGTGLGGNRRLLATPEDTHISSSVIFMLELVSSSSLHHSAGKKRFPLQVPVLKVPRVRFSTLAMLSPRATWELPSVLVLPPSSGPVQLYTCTNQLAPNTIRQGVPRPLEALGQVVSLSPVMQLPWLVQLSPEIAPCPFAYGWPQQVVMGMLPPHQPRDVVQGESLYPTGSGALSVHHQLALPGVTMMKPEAVVTTLDPRKPMDLPKEGPTTITEAIPEQAEDTTNQHLLIHPETPETMAGEDTIPGAPNSLTFTDLMDSLFEWLTDGDCPKEQVVAAQEDSEDTILAANVPSLMAEDLDELLEFCDSLLEDDCPRKPAVEAQQRNSKDATPTSPSLTLCINSPADCLPQPVEEVAMQRQLLLGNATIQADPKTRKLGVARPSAGRQTACPRVKRHPRRSTSWPAKRRRRR</sequence>
<name>A0ABQ9D1J4_9PASS</name>
<feature type="region of interest" description="Disordered" evidence="1">
    <location>
        <begin position="439"/>
        <end position="477"/>
    </location>
</feature>
<keyword evidence="3" id="KW-1185">Reference proteome</keyword>
<gene>
    <name evidence="2" type="ORF">WISP_109108</name>
</gene>
<feature type="compositionally biased region" description="Basic residues" evidence="1">
    <location>
        <begin position="458"/>
        <end position="477"/>
    </location>
</feature>
<evidence type="ECO:0008006" key="4">
    <source>
        <dbReference type="Google" id="ProtNLM"/>
    </source>
</evidence>
<evidence type="ECO:0000313" key="2">
    <source>
        <dbReference type="EMBL" id="KAJ7410346.1"/>
    </source>
</evidence>
<dbReference type="EMBL" id="WHWB01034411">
    <property type="protein sequence ID" value="KAJ7410346.1"/>
    <property type="molecule type" value="Genomic_DNA"/>
</dbReference>
<organism evidence="2 3">
    <name type="scientific">Willisornis vidua</name>
    <name type="common">Xingu scale-backed antbird</name>
    <dbReference type="NCBI Taxonomy" id="1566151"/>
    <lineage>
        <taxon>Eukaryota</taxon>
        <taxon>Metazoa</taxon>
        <taxon>Chordata</taxon>
        <taxon>Craniata</taxon>
        <taxon>Vertebrata</taxon>
        <taxon>Euteleostomi</taxon>
        <taxon>Archelosauria</taxon>
        <taxon>Archosauria</taxon>
        <taxon>Dinosauria</taxon>
        <taxon>Saurischia</taxon>
        <taxon>Theropoda</taxon>
        <taxon>Coelurosauria</taxon>
        <taxon>Aves</taxon>
        <taxon>Neognathae</taxon>
        <taxon>Neoaves</taxon>
        <taxon>Telluraves</taxon>
        <taxon>Australaves</taxon>
        <taxon>Passeriformes</taxon>
        <taxon>Thamnophilidae</taxon>
        <taxon>Willisornis</taxon>
    </lineage>
</organism>
<proteinExistence type="predicted"/>
<evidence type="ECO:0000256" key="1">
    <source>
        <dbReference type="SAM" id="MobiDB-lite"/>
    </source>
</evidence>
<evidence type="ECO:0000313" key="3">
    <source>
        <dbReference type="Proteomes" id="UP001145742"/>
    </source>
</evidence>
<protein>
    <recommendedName>
        <fullName evidence="4">HSF1 protein</fullName>
    </recommendedName>
</protein>
<reference evidence="2" key="1">
    <citation type="submission" date="2019-10" db="EMBL/GenBank/DDBJ databases">
        <authorList>
            <person name="Soares A.E.R."/>
            <person name="Aleixo A."/>
            <person name="Schneider P."/>
            <person name="Miyaki C.Y."/>
            <person name="Schneider M.P."/>
            <person name="Mello C."/>
            <person name="Vasconcelos A.T.R."/>
        </authorList>
    </citation>
    <scope>NUCLEOTIDE SEQUENCE</scope>
    <source>
        <tissue evidence="2">Muscle</tissue>
    </source>
</reference>